<keyword evidence="2" id="KW-1185">Reference proteome</keyword>
<dbReference type="EMBL" id="WIGM01001057">
    <property type="protein sequence ID" value="KAF6805839.1"/>
    <property type="molecule type" value="Genomic_DNA"/>
</dbReference>
<organism evidence="1 2">
    <name type="scientific">Colletotrichum musicola</name>
    <dbReference type="NCBI Taxonomy" id="2175873"/>
    <lineage>
        <taxon>Eukaryota</taxon>
        <taxon>Fungi</taxon>
        <taxon>Dikarya</taxon>
        <taxon>Ascomycota</taxon>
        <taxon>Pezizomycotina</taxon>
        <taxon>Sordariomycetes</taxon>
        <taxon>Hypocreomycetidae</taxon>
        <taxon>Glomerellales</taxon>
        <taxon>Glomerellaceae</taxon>
        <taxon>Colletotrichum</taxon>
        <taxon>Colletotrichum orchidearum species complex</taxon>
    </lineage>
</organism>
<name>A0A8H6J3J3_9PEZI</name>
<proteinExistence type="predicted"/>
<protein>
    <submittedName>
        <fullName evidence="1">Uncharacterized protein</fullName>
    </submittedName>
</protein>
<comment type="caution">
    <text evidence="1">The sequence shown here is derived from an EMBL/GenBank/DDBJ whole genome shotgun (WGS) entry which is preliminary data.</text>
</comment>
<dbReference type="AlphaFoldDB" id="A0A8H6J3J3"/>
<gene>
    <name evidence="1" type="ORF">CMUS01_14519</name>
</gene>
<evidence type="ECO:0000313" key="2">
    <source>
        <dbReference type="Proteomes" id="UP000639643"/>
    </source>
</evidence>
<dbReference type="Proteomes" id="UP000639643">
    <property type="component" value="Unassembled WGS sequence"/>
</dbReference>
<sequence length="170" mass="18829">MAKPDQNCRGVEEGQAPRESCFYGAAIGAFEQPRQGVAQAPSCLPAFADRKRNQPGLQAVPWISNVRCEISCLIENASSRFPRRRRPITSAGAAQIAGRWRESIIRPREPLPVSLASSLHYVMQVMPLWRLVWPGLGGCRDKSTVASVSCGRCVELDREFDRVLVLALPR</sequence>
<accession>A0A8H6J3J3</accession>
<evidence type="ECO:0000313" key="1">
    <source>
        <dbReference type="EMBL" id="KAF6805839.1"/>
    </source>
</evidence>
<reference evidence="1" key="1">
    <citation type="journal article" date="2020" name="Phytopathology">
        <title>Genome Sequence Resources of Colletotrichum truncatum, C. plurivorum, C. musicola, and C. sojae: Four Species Pathogenic to Soybean (Glycine max).</title>
        <authorList>
            <person name="Rogerio F."/>
            <person name="Boufleur T.R."/>
            <person name="Ciampi-Guillardi M."/>
            <person name="Sukno S.A."/>
            <person name="Thon M.R."/>
            <person name="Massola Junior N.S."/>
            <person name="Baroncelli R."/>
        </authorList>
    </citation>
    <scope>NUCLEOTIDE SEQUENCE</scope>
    <source>
        <strain evidence="1">LFN0074</strain>
    </source>
</reference>